<dbReference type="PANTHER" id="PTHR13234:SF8">
    <property type="entry name" value="GAMMA-INTERFERON-INDUCIBLE LYSOSOMAL THIOL REDUCTASE"/>
    <property type="match status" value="1"/>
</dbReference>
<evidence type="ECO:0000256" key="1">
    <source>
        <dbReference type="ARBA" id="ARBA00004613"/>
    </source>
</evidence>
<evidence type="ECO:0000256" key="5">
    <source>
        <dbReference type="ARBA" id="ARBA00023180"/>
    </source>
</evidence>
<accession>A0A5P1FFP6</accession>
<keyword evidence="4" id="KW-0732">Signal</keyword>
<evidence type="ECO:0000256" key="3">
    <source>
        <dbReference type="ARBA" id="ARBA00022525"/>
    </source>
</evidence>
<reference evidence="7" key="1">
    <citation type="journal article" date="2017" name="Nat. Commun.">
        <title>The asparagus genome sheds light on the origin and evolution of a young Y chromosome.</title>
        <authorList>
            <person name="Harkess A."/>
            <person name="Zhou J."/>
            <person name="Xu C."/>
            <person name="Bowers J.E."/>
            <person name="Van der Hulst R."/>
            <person name="Ayyampalayam S."/>
            <person name="Mercati F."/>
            <person name="Riccardi P."/>
            <person name="McKain M.R."/>
            <person name="Kakrana A."/>
            <person name="Tang H."/>
            <person name="Ray J."/>
            <person name="Groenendijk J."/>
            <person name="Arikit S."/>
            <person name="Mathioni S.M."/>
            <person name="Nakano M."/>
            <person name="Shan H."/>
            <person name="Telgmann-Rauber A."/>
            <person name="Kanno A."/>
            <person name="Yue Z."/>
            <person name="Chen H."/>
            <person name="Li W."/>
            <person name="Chen Y."/>
            <person name="Xu X."/>
            <person name="Zhang Y."/>
            <person name="Luo S."/>
            <person name="Chen H."/>
            <person name="Gao J."/>
            <person name="Mao Z."/>
            <person name="Pires J.C."/>
            <person name="Luo M."/>
            <person name="Kudrna D."/>
            <person name="Wing R.A."/>
            <person name="Meyers B.C."/>
            <person name="Yi K."/>
            <person name="Kong H."/>
            <person name="Lavrijsen P."/>
            <person name="Sunseri F."/>
            <person name="Falavigna A."/>
            <person name="Ye Y."/>
            <person name="Leebens-Mack J.H."/>
            <person name="Chen G."/>
        </authorList>
    </citation>
    <scope>NUCLEOTIDE SEQUENCE [LARGE SCALE GENOMIC DNA]</scope>
    <source>
        <strain evidence="7">cv. DH0086</strain>
    </source>
</reference>
<evidence type="ECO:0000313" key="6">
    <source>
        <dbReference type="EMBL" id="ONK77196.1"/>
    </source>
</evidence>
<dbReference type="OrthoDB" id="958254at2759"/>
<sequence length="105" mass="11991">MGLNLCSFFQIELRYAAQTDALQPPHEFVPWVVVNGKPLYDDYKNFEAYICKAYDGELPKACEGILLEIPQEKIGNKESQACRKNEMIRSSPIAKDHEAKINMLI</sequence>
<dbReference type="GO" id="GO:0016671">
    <property type="term" value="F:oxidoreductase activity, acting on a sulfur group of donors, disulfide as acceptor"/>
    <property type="evidence" value="ECO:0007669"/>
    <property type="project" value="InterPro"/>
</dbReference>
<evidence type="ECO:0000313" key="7">
    <source>
        <dbReference type="Proteomes" id="UP000243459"/>
    </source>
</evidence>
<keyword evidence="7" id="KW-1185">Reference proteome</keyword>
<dbReference type="GO" id="GO:0005576">
    <property type="term" value="C:extracellular region"/>
    <property type="evidence" value="ECO:0007669"/>
    <property type="project" value="UniProtKB-SubCell"/>
</dbReference>
<name>A0A5P1FFP6_ASPOF</name>
<dbReference type="EMBL" id="CM007382">
    <property type="protein sequence ID" value="ONK77196.1"/>
    <property type="molecule type" value="Genomic_DNA"/>
</dbReference>
<evidence type="ECO:0000256" key="2">
    <source>
        <dbReference type="ARBA" id="ARBA00005679"/>
    </source>
</evidence>
<organism evidence="6 7">
    <name type="scientific">Asparagus officinalis</name>
    <name type="common">Garden asparagus</name>
    <dbReference type="NCBI Taxonomy" id="4686"/>
    <lineage>
        <taxon>Eukaryota</taxon>
        <taxon>Viridiplantae</taxon>
        <taxon>Streptophyta</taxon>
        <taxon>Embryophyta</taxon>
        <taxon>Tracheophyta</taxon>
        <taxon>Spermatophyta</taxon>
        <taxon>Magnoliopsida</taxon>
        <taxon>Liliopsida</taxon>
        <taxon>Asparagales</taxon>
        <taxon>Asparagaceae</taxon>
        <taxon>Asparagoideae</taxon>
        <taxon>Asparagus</taxon>
    </lineage>
</organism>
<evidence type="ECO:0008006" key="8">
    <source>
        <dbReference type="Google" id="ProtNLM"/>
    </source>
</evidence>
<dbReference type="InterPro" id="IPR004911">
    <property type="entry name" value="Interferon-induced_GILT"/>
</dbReference>
<evidence type="ECO:0000256" key="4">
    <source>
        <dbReference type="ARBA" id="ARBA00022729"/>
    </source>
</evidence>
<dbReference type="Gramene" id="ONK77196">
    <property type="protein sequence ID" value="ONK77196"/>
    <property type="gene ID" value="A4U43_C02F4080"/>
</dbReference>
<gene>
    <name evidence="6" type="ORF">A4U43_C02F4080</name>
</gene>
<keyword evidence="3" id="KW-0964">Secreted</keyword>
<comment type="subcellular location">
    <subcellularLocation>
        <location evidence="1">Secreted</location>
    </subcellularLocation>
</comment>
<proteinExistence type="inferred from homology"/>
<protein>
    <recommendedName>
        <fullName evidence="8">Gamma-interferon-inducible lysosomal thiol reductase</fullName>
    </recommendedName>
</protein>
<dbReference type="PANTHER" id="PTHR13234">
    <property type="entry name" value="GAMMA-INTERFERON INDUCIBLE LYSOSOMAL THIOL REDUCTASE GILT"/>
    <property type="match status" value="1"/>
</dbReference>
<dbReference type="AlphaFoldDB" id="A0A5P1FFP6"/>
<keyword evidence="5" id="KW-0325">Glycoprotein</keyword>
<dbReference type="Proteomes" id="UP000243459">
    <property type="component" value="Chromosome 2"/>
</dbReference>
<comment type="similarity">
    <text evidence="2">Belongs to the GILT family.</text>
</comment>